<dbReference type="PANTHER" id="PTHR13360:SF1">
    <property type="entry name" value="ACTIVATING SIGNAL COINTEGRATOR 1 COMPLEX SUBUNIT 1"/>
    <property type="match status" value="1"/>
</dbReference>
<dbReference type="GO" id="GO:0006307">
    <property type="term" value="P:DNA alkylation repair"/>
    <property type="evidence" value="ECO:0007669"/>
    <property type="project" value="InterPro"/>
</dbReference>
<dbReference type="InterPro" id="IPR019510">
    <property type="entry name" value="AKAP7-like_phosphoesterase"/>
</dbReference>
<evidence type="ECO:0000259" key="1">
    <source>
        <dbReference type="Pfam" id="PF10469"/>
    </source>
</evidence>
<dbReference type="PANTHER" id="PTHR13360">
    <property type="entry name" value="ACTIVATING SIGNAL COINTEGRATOR 1 COMPLEX SUBUNIT 1"/>
    <property type="match status" value="1"/>
</dbReference>
<keyword evidence="3" id="KW-1185">Reference proteome</keyword>
<dbReference type="GO" id="GO:0005634">
    <property type="term" value="C:nucleus"/>
    <property type="evidence" value="ECO:0007669"/>
    <property type="project" value="TreeGrafter"/>
</dbReference>
<evidence type="ECO:0000313" key="3">
    <source>
        <dbReference type="Proteomes" id="UP000655588"/>
    </source>
</evidence>
<dbReference type="InterPro" id="IPR009210">
    <property type="entry name" value="ASCC1"/>
</dbReference>
<gene>
    <name evidence="2" type="ORF">E2986_11980</name>
</gene>
<organism evidence="2 3">
    <name type="scientific">Frieseomelitta varia</name>
    <dbReference type="NCBI Taxonomy" id="561572"/>
    <lineage>
        <taxon>Eukaryota</taxon>
        <taxon>Metazoa</taxon>
        <taxon>Ecdysozoa</taxon>
        <taxon>Arthropoda</taxon>
        <taxon>Hexapoda</taxon>
        <taxon>Insecta</taxon>
        <taxon>Pterygota</taxon>
        <taxon>Neoptera</taxon>
        <taxon>Endopterygota</taxon>
        <taxon>Hymenoptera</taxon>
        <taxon>Apocrita</taxon>
        <taxon>Aculeata</taxon>
        <taxon>Apoidea</taxon>
        <taxon>Anthophila</taxon>
        <taxon>Apidae</taxon>
        <taxon>Frieseomelitta</taxon>
    </lineage>
</organism>
<reference evidence="2" key="1">
    <citation type="submission" date="2019-11" db="EMBL/GenBank/DDBJ databases">
        <title>The nuclear and mitochondrial genomes of Frieseomelitta varia - a highly eusocial stingless bee (Meliponini) with a permanently sterile worker caste.</title>
        <authorList>
            <person name="Freitas F.C.P."/>
            <person name="Lourenco A.P."/>
            <person name="Nunes F.M.F."/>
            <person name="Paschoal A.R."/>
            <person name="Abreu F.C.P."/>
            <person name="Barbin F.O."/>
            <person name="Bataglia L."/>
            <person name="Cardoso-Junior C.A.M."/>
            <person name="Cervoni M.S."/>
            <person name="Silva S.R."/>
            <person name="Dalarmi F."/>
            <person name="Del Lama M.A."/>
            <person name="Depintor T.S."/>
            <person name="Ferreira K.M."/>
            <person name="Goria P.S."/>
            <person name="Jaskot M.C."/>
            <person name="Lago D.C."/>
            <person name="Luna-Lucena D."/>
            <person name="Moda L.M."/>
            <person name="Nascimento L."/>
            <person name="Pedrino M."/>
            <person name="Rabico F.O."/>
            <person name="Sanches F.C."/>
            <person name="Santos D.E."/>
            <person name="Santos C.G."/>
            <person name="Vieira J."/>
            <person name="Lopes T.F."/>
            <person name="Barchuk A.R."/>
            <person name="Hartfelder K."/>
            <person name="Simoes Z.L.P."/>
            <person name="Bitondi M.M.G."/>
            <person name="Pinheiro D.G."/>
        </authorList>
    </citation>
    <scope>NUCLEOTIDE SEQUENCE</scope>
    <source>
        <strain evidence="2">USP_RPSP 00005682</strain>
        <tissue evidence="2">Whole individual</tissue>
    </source>
</reference>
<dbReference type="Proteomes" id="UP000655588">
    <property type="component" value="Unassembled WGS sequence"/>
</dbReference>
<sequence>MICCLGLIDRKYQTVKLHLTLMNTTFKLTKEERNGKNFITFDATEIMKAHENTIFGETTLKQIHISQRHTISSNGYYIATAKINLLEGL</sequence>
<proteinExistence type="predicted"/>
<dbReference type="Gene3D" id="3.90.1140.10">
    <property type="entry name" value="Cyclic phosphodiesterase"/>
    <property type="match status" value="1"/>
</dbReference>
<dbReference type="EMBL" id="WNWW01000347">
    <property type="protein sequence ID" value="KAF3425974.1"/>
    <property type="molecule type" value="Genomic_DNA"/>
</dbReference>
<dbReference type="AlphaFoldDB" id="A0A833RBS1"/>
<dbReference type="Pfam" id="PF10469">
    <property type="entry name" value="AKAP7_NLS"/>
    <property type="match status" value="1"/>
</dbReference>
<dbReference type="GO" id="GO:0006355">
    <property type="term" value="P:regulation of DNA-templated transcription"/>
    <property type="evidence" value="ECO:0007669"/>
    <property type="project" value="TreeGrafter"/>
</dbReference>
<feature type="domain" description="A-kinase anchor protein 7-like phosphoesterase" evidence="1">
    <location>
        <begin position="6"/>
        <end position="85"/>
    </location>
</feature>
<accession>A0A833RBS1</accession>
<name>A0A833RBS1_9HYME</name>
<comment type="caution">
    <text evidence="2">The sequence shown here is derived from an EMBL/GenBank/DDBJ whole genome shotgun (WGS) entry which is preliminary data.</text>
</comment>
<evidence type="ECO:0000313" key="2">
    <source>
        <dbReference type="EMBL" id="KAF3425974.1"/>
    </source>
</evidence>
<protein>
    <recommendedName>
        <fullName evidence="1">A-kinase anchor protein 7-like phosphoesterase domain-containing protein</fullName>
    </recommendedName>
</protein>